<evidence type="ECO:0000256" key="1">
    <source>
        <dbReference type="ARBA" id="ARBA00022603"/>
    </source>
</evidence>
<keyword evidence="1 3" id="KW-0489">Methyltransferase</keyword>
<proteinExistence type="predicted"/>
<accession>A0ABW5BMT1</accession>
<dbReference type="EMBL" id="JBHUII010000008">
    <property type="protein sequence ID" value="MFD2206889.1"/>
    <property type="molecule type" value="Genomic_DNA"/>
</dbReference>
<keyword evidence="4" id="KW-1185">Reference proteome</keyword>
<dbReference type="InterPro" id="IPR050602">
    <property type="entry name" value="Malonyl-ACP_OMT"/>
</dbReference>
<gene>
    <name evidence="3" type="ORF">ACFSKO_14770</name>
</gene>
<dbReference type="InterPro" id="IPR029063">
    <property type="entry name" value="SAM-dependent_MTases_sf"/>
</dbReference>
<dbReference type="GO" id="GO:0032259">
    <property type="term" value="P:methylation"/>
    <property type="evidence" value="ECO:0007669"/>
    <property type="project" value="UniProtKB-KW"/>
</dbReference>
<evidence type="ECO:0000256" key="2">
    <source>
        <dbReference type="ARBA" id="ARBA00022679"/>
    </source>
</evidence>
<protein>
    <submittedName>
        <fullName evidence="3">Methyltransferase domain-containing protein</fullName>
    </submittedName>
</protein>
<dbReference type="PANTHER" id="PTHR13090:SF1">
    <property type="entry name" value="ARGININE-HYDROXYLASE NDUFAF5, MITOCHONDRIAL"/>
    <property type="match status" value="1"/>
</dbReference>
<evidence type="ECO:0000313" key="4">
    <source>
        <dbReference type="Proteomes" id="UP001597294"/>
    </source>
</evidence>
<name>A0ABW5BMT1_9PROT</name>
<comment type="caution">
    <text evidence="3">The sequence shown here is derived from an EMBL/GenBank/DDBJ whole genome shotgun (WGS) entry which is preliminary data.</text>
</comment>
<evidence type="ECO:0000313" key="3">
    <source>
        <dbReference type="EMBL" id="MFD2206889.1"/>
    </source>
</evidence>
<dbReference type="GO" id="GO:0008168">
    <property type="term" value="F:methyltransferase activity"/>
    <property type="evidence" value="ECO:0007669"/>
    <property type="project" value="UniProtKB-KW"/>
</dbReference>
<dbReference type="Proteomes" id="UP001597294">
    <property type="component" value="Unassembled WGS sequence"/>
</dbReference>
<dbReference type="SUPFAM" id="SSF53335">
    <property type="entry name" value="S-adenosyl-L-methionine-dependent methyltransferases"/>
    <property type="match status" value="1"/>
</dbReference>
<dbReference type="CDD" id="cd02440">
    <property type="entry name" value="AdoMet_MTases"/>
    <property type="match status" value="1"/>
</dbReference>
<keyword evidence="2" id="KW-0808">Transferase</keyword>
<sequence length="299" mass="33533">MTDIYIFDHNSVDLHRQRAKPGFSNHAFLFEEVADRLGDRLLDIARSFPTALNLGSNHSILSKTLGPRGGIEQFTSSMFKRTSQDNKSPDTTDIPIEIVDEILSFEPQSYDLIISNLCLHWVNDLPGALLQTNRCLKPNGLFLSAMFGGETLKELRAALMEAEMEVEGGVSPRVSPLIDVRDAGALLQRAGFALPVADYDRIEVSYASAFELMKELRGMGETNAIHNRRKTFTRRETLLKAAQIYQERFQDKEGRITATFDIIYLAGWAPHSSQQQPLRPGTATSRLADFLETNETKIN</sequence>
<dbReference type="PANTHER" id="PTHR13090">
    <property type="entry name" value="ARGININE-HYDROXYLASE NDUFAF5, MITOCHONDRIAL"/>
    <property type="match status" value="1"/>
</dbReference>
<dbReference type="RefSeq" id="WP_380252976.1">
    <property type="nucleotide sequence ID" value="NZ_JBHUII010000008.1"/>
</dbReference>
<dbReference type="Gene3D" id="3.40.50.150">
    <property type="entry name" value="Vaccinia Virus protein VP39"/>
    <property type="match status" value="1"/>
</dbReference>
<reference evidence="4" key="1">
    <citation type="journal article" date="2019" name="Int. J. Syst. Evol. Microbiol.">
        <title>The Global Catalogue of Microorganisms (GCM) 10K type strain sequencing project: providing services to taxonomists for standard genome sequencing and annotation.</title>
        <authorList>
            <consortium name="The Broad Institute Genomics Platform"/>
            <consortium name="The Broad Institute Genome Sequencing Center for Infectious Disease"/>
            <person name="Wu L."/>
            <person name="Ma J."/>
        </authorList>
    </citation>
    <scope>NUCLEOTIDE SEQUENCE [LARGE SCALE GENOMIC DNA]</scope>
    <source>
        <strain evidence="4">CGMCC 4.7192</strain>
    </source>
</reference>
<organism evidence="3 4">
    <name type="scientific">Kiloniella antarctica</name>
    <dbReference type="NCBI Taxonomy" id="1550907"/>
    <lineage>
        <taxon>Bacteria</taxon>
        <taxon>Pseudomonadati</taxon>
        <taxon>Pseudomonadota</taxon>
        <taxon>Alphaproteobacteria</taxon>
        <taxon>Rhodospirillales</taxon>
        <taxon>Kiloniellaceae</taxon>
        <taxon>Kiloniella</taxon>
    </lineage>
</organism>
<dbReference type="Pfam" id="PF13489">
    <property type="entry name" value="Methyltransf_23"/>
    <property type="match status" value="1"/>
</dbReference>